<accession>A0A199UN87</accession>
<sequence length="88" mass="9864">MLERTWMLCEISCASKPTKIKPSAAIFRHSTSVVLKRPSAIATASKDMSTRAVSFRVTDPRTGFVELFERVLSDLIKLGIRILRKLGQ</sequence>
<feature type="non-terminal residue" evidence="1">
    <location>
        <position position="88"/>
    </location>
</feature>
<evidence type="ECO:0000313" key="2">
    <source>
        <dbReference type="Proteomes" id="UP000092600"/>
    </source>
</evidence>
<gene>
    <name evidence="1" type="ORF">ACMD2_14940</name>
</gene>
<protein>
    <submittedName>
        <fullName evidence="1">Uncharacterized protein</fullName>
    </submittedName>
</protein>
<proteinExistence type="predicted"/>
<dbReference type="EMBL" id="LSRQ01006420">
    <property type="protein sequence ID" value="OAY66209.1"/>
    <property type="molecule type" value="Genomic_DNA"/>
</dbReference>
<evidence type="ECO:0000313" key="1">
    <source>
        <dbReference type="EMBL" id="OAY66209.1"/>
    </source>
</evidence>
<reference evidence="1 2" key="1">
    <citation type="journal article" date="2016" name="DNA Res.">
        <title>The draft genome of MD-2 pineapple using hybrid error correction of long reads.</title>
        <authorList>
            <person name="Redwan R.M."/>
            <person name="Saidin A."/>
            <person name="Kumar S.V."/>
        </authorList>
    </citation>
    <scope>NUCLEOTIDE SEQUENCE [LARGE SCALE GENOMIC DNA]</scope>
    <source>
        <strain evidence="2">cv. MD2</strain>
        <tissue evidence="1">Leaf</tissue>
    </source>
</reference>
<dbReference type="AlphaFoldDB" id="A0A199UN87"/>
<comment type="caution">
    <text evidence="1">The sequence shown here is derived from an EMBL/GenBank/DDBJ whole genome shotgun (WGS) entry which is preliminary data.</text>
</comment>
<name>A0A199UN87_ANACO</name>
<organism evidence="1 2">
    <name type="scientific">Ananas comosus</name>
    <name type="common">Pineapple</name>
    <name type="synonym">Ananas ananas</name>
    <dbReference type="NCBI Taxonomy" id="4615"/>
    <lineage>
        <taxon>Eukaryota</taxon>
        <taxon>Viridiplantae</taxon>
        <taxon>Streptophyta</taxon>
        <taxon>Embryophyta</taxon>
        <taxon>Tracheophyta</taxon>
        <taxon>Spermatophyta</taxon>
        <taxon>Magnoliopsida</taxon>
        <taxon>Liliopsida</taxon>
        <taxon>Poales</taxon>
        <taxon>Bromeliaceae</taxon>
        <taxon>Bromelioideae</taxon>
        <taxon>Ananas</taxon>
    </lineage>
</organism>
<dbReference type="Proteomes" id="UP000092600">
    <property type="component" value="Unassembled WGS sequence"/>
</dbReference>